<organism evidence="6 7">
    <name type="scientific">Isoptericola halotolerans</name>
    <dbReference type="NCBI Taxonomy" id="300560"/>
    <lineage>
        <taxon>Bacteria</taxon>
        <taxon>Bacillati</taxon>
        <taxon>Actinomycetota</taxon>
        <taxon>Actinomycetes</taxon>
        <taxon>Micrococcales</taxon>
        <taxon>Promicromonosporaceae</taxon>
        <taxon>Isoptericola</taxon>
    </lineage>
</organism>
<dbReference type="CDD" id="cd03801">
    <property type="entry name" value="GT4_PimA-like"/>
    <property type="match status" value="1"/>
</dbReference>
<feature type="domain" description="Glycosyltransferase subfamily 4-like N-terminal" evidence="5">
    <location>
        <begin position="14"/>
        <end position="154"/>
    </location>
</feature>
<proteinExistence type="predicted"/>
<evidence type="ECO:0000256" key="1">
    <source>
        <dbReference type="ARBA" id="ARBA00022676"/>
    </source>
</evidence>
<feature type="compositionally biased region" description="Basic residues" evidence="3">
    <location>
        <begin position="405"/>
        <end position="418"/>
    </location>
</feature>
<dbReference type="PANTHER" id="PTHR12526">
    <property type="entry name" value="GLYCOSYLTRANSFERASE"/>
    <property type="match status" value="1"/>
</dbReference>
<evidence type="ECO:0000256" key="2">
    <source>
        <dbReference type="ARBA" id="ARBA00022679"/>
    </source>
</evidence>
<comment type="caution">
    <text evidence="6">The sequence shown here is derived from an EMBL/GenBank/DDBJ whole genome shotgun (WGS) entry which is preliminary data.</text>
</comment>
<dbReference type="EMBL" id="PVTX01000006">
    <property type="protein sequence ID" value="PRZ06401.1"/>
    <property type="molecule type" value="Genomic_DNA"/>
</dbReference>
<dbReference type="InterPro" id="IPR001296">
    <property type="entry name" value="Glyco_trans_1"/>
</dbReference>
<keyword evidence="7" id="KW-1185">Reference proteome</keyword>
<name>A0ABX5EHC1_9MICO</name>
<sequence>MRIVHAVRSDGFAGVERHVSRLAAAQAAAGHDVRVVGGATERMAAAVADPSVRLVPAATTADVVRALRAATDADVVHTHMTAAEVAAALAAWTTLPGRFPPVVATRHFARPRGSGPLGGLAAALARRTVRAQLSISEYVAAHVDGASTVVPPGIPGRPDGPVAAQRLPVVLMAQRLEPEKRADVGLEAFASSGLAAGGWQLLVAGDGSRRPALEEQAHRLGLSGSVTFLGERADVDALMSQAALFLAPCPVEGLGLSVLEAMADGLPVVAAGAGGHVELLEGLDPLACYPPQDPTLAGKHLAELAASPERRDAYGRAARQRQHRHFSPAAQASATEAVYRQVLGSARRAGARPQPGTGHDVVVVSLEDWDLVRRRNQHLVTELLRTDPDLRVLFVEPPADPLHQLSRRSRPRAGRGLHRPPAGDPGADRLRLYQPTKLLPRRIDPRADERLARGVRRAARTLGFDAPVLWVNDPAAATLVRSSGWPALYDVTDDWAAAERTPAERARLDADEDLLLSRCVAVTVCSPDLLRTKGGRRRELGGDDALLVTNGVDVARYRTPVARPSDLPDGPVAVYLGTVHPDRFDVPLLVRTARAVAGEATVVVVGPVVDVAPAVRATLRDAGVVLLGPRPWTAVPAYLQHADVLLVPHLVNDFTGSLDPIKLYEYRAVRRPVVATPVAGFRDATDPLVTSSDAAGFPAAVRGVLQGPRPADGGGADDIPTWRDQAARMAGVIDALRRRGATQR</sequence>
<protein>
    <submittedName>
        <fullName evidence="6">Glycosyltransferase involved in cell wall biosynthesis</fullName>
    </submittedName>
</protein>
<keyword evidence="1" id="KW-0328">Glycosyltransferase</keyword>
<accession>A0ABX5EHC1</accession>
<dbReference type="Proteomes" id="UP000239895">
    <property type="component" value="Unassembled WGS sequence"/>
</dbReference>
<feature type="region of interest" description="Disordered" evidence="3">
    <location>
        <begin position="402"/>
        <end position="429"/>
    </location>
</feature>
<dbReference type="Pfam" id="PF13439">
    <property type="entry name" value="Glyco_transf_4"/>
    <property type="match status" value="1"/>
</dbReference>
<dbReference type="PANTHER" id="PTHR12526:SF636">
    <property type="entry name" value="BLL3647 PROTEIN"/>
    <property type="match status" value="1"/>
</dbReference>
<evidence type="ECO:0000313" key="6">
    <source>
        <dbReference type="EMBL" id="PRZ06401.1"/>
    </source>
</evidence>
<dbReference type="RefSeq" id="WP_106267562.1">
    <property type="nucleotide sequence ID" value="NZ_PVTX01000006.1"/>
</dbReference>
<dbReference type="Pfam" id="PF00534">
    <property type="entry name" value="Glycos_transf_1"/>
    <property type="match status" value="1"/>
</dbReference>
<evidence type="ECO:0000259" key="5">
    <source>
        <dbReference type="Pfam" id="PF13439"/>
    </source>
</evidence>
<keyword evidence="2" id="KW-0808">Transferase</keyword>
<evidence type="ECO:0000259" key="4">
    <source>
        <dbReference type="Pfam" id="PF00534"/>
    </source>
</evidence>
<dbReference type="SUPFAM" id="SSF53756">
    <property type="entry name" value="UDP-Glycosyltransferase/glycogen phosphorylase"/>
    <property type="match status" value="2"/>
</dbReference>
<feature type="domain" description="Glycosyl transferase family 1" evidence="4">
    <location>
        <begin position="167"/>
        <end position="321"/>
    </location>
</feature>
<dbReference type="InterPro" id="IPR028098">
    <property type="entry name" value="Glyco_trans_4-like_N"/>
</dbReference>
<gene>
    <name evidence="6" type="ORF">BCL65_10675</name>
</gene>
<reference evidence="6 7" key="1">
    <citation type="submission" date="2018-03" db="EMBL/GenBank/DDBJ databases">
        <title>Comparative analysis of microorganisms from saline springs in Andes Mountain Range, Colombia.</title>
        <authorList>
            <person name="Rubin E."/>
        </authorList>
    </citation>
    <scope>NUCLEOTIDE SEQUENCE [LARGE SCALE GENOMIC DNA]</scope>
    <source>
        <strain evidence="6 7">CG 23</strain>
    </source>
</reference>
<evidence type="ECO:0000313" key="7">
    <source>
        <dbReference type="Proteomes" id="UP000239895"/>
    </source>
</evidence>
<evidence type="ECO:0000256" key="3">
    <source>
        <dbReference type="SAM" id="MobiDB-lite"/>
    </source>
</evidence>
<dbReference type="Gene3D" id="3.40.50.2000">
    <property type="entry name" value="Glycogen Phosphorylase B"/>
    <property type="match status" value="3"/>
</dbReference>
<dbReference type="Pfam" id="PF13692">
    <property type="entry name" value="Glyco_trans_1_4"/>
    <property type="match status" value="1"/>
</dbReference>